<comment type="similarity">
    <text evidence="2">Belongs to the class-II aminoacyl-tRNA synthetase family.</text>
</comment>
<sequence length="489" mass="50358">MAPTLGGRLVRLCRAAARLDAGGRRPTAAVATATTAASSPTPPAVDAPPHPLAPSRCTPPHPTSNIPPSIWALTPRRLFAAPPHPLARLTARLGDHLRTAAHVTPPGGSVASLHTALDPVVPTAACFDALQVPADHPSRAPSDTYYVTPSTVLRPHMTAHTVPLLAGGATAFLTAGDVYRRDTIDATHYPAFHQMDGVRLFPGDTTTAGAALDHLRLVLLSVARALFGPTARLRWVVGDFPFTAPSLELEVWWGGAWLELLGAGLLHPAVLEAGGWTPAFDGAGLHAAVAAAAVGEVPPTGGPPAADVAAACAGAVRRDAPVVGWAFGVGLDRLAMVLHGIPDIRLLWSRDERFYPPVAKDLSFWLPAGAAAAPAASAAAAAGGPPAAAAATAAAAAAAAADPTVAVADADDPWREVENSVCEVVRGVAGDWAEAVTRVGEPFTRNGTTSLCYRVTYRSMDRSLTHAEVDAVQARVRAGVVAAMGVRLR</sequence>
<dbReference type="PANTHER" id="PTHR11538:SF41">
    <property type="entry name" value="PHENYLALANINE--TRNA LIGASE, MITOCHONDRIAL"/>
    <property type="match status" value="1"/>
</dbReference>
<dbReference type="InterPro" id="IPR002319">
    <property type="entry name" value="Phenylalanyl-tRNA_Synthase"/>
</dbReference>
<keyword evidence="4" id="KW-0436">Ligase</keyword>
<dbReference type="AlphaFoldDB" id="A0A1X6P3T3"/>
<evidence type="ECO:0000256" key="6">
    <source>
        <dbReference type="ARBA" id="ARBA00022840"/>
    </source>
</evidence>
<evidence type="ECO:0000256" key="8">
    <source>
        <dbReference type="ARBA" id="ARBA00022946"/>
    </source>
</evidence>
<dbReference type="GO" id="GO:0005759">
    <property type="term" value="C:mitochondrial matrix"/>
    <property type="evidence" value="ECO:0007669"/>
    <property type="project" value="UniProtKB-SubCell"/>
</dbReference>
<keyword evidence="10" id="KW-0030">Aminoacyl-tRNA synthetase</keyword>
<dbReference type="EC" id="6.1.1.20" evidence="3"/>
<evidence type="ECO:0000256" key="4">
    <source>
        <dbReference type="ARBA" id="ARBA00022598"/>
    </source>
</evidence>
<dbReference type="OrthoDB" id="4457at2759"/>
<dbReference type="InterPro" id="IPR045864">
    <property type="entry name" value="aa-tRNA-synth_II/BPL/LPL"/>
</dbReference>
<dbReference type="InterPro" id="IPR006195">
    <property type="entry name" value="aa-tRNA-synth_II"/>
</dbReference>
<gene>
    <name evidence="16" type="ORF">BU14_0234s0045</name>
</gene>
<feature type="compositionally biased region" description="Pro residues" evidence="13">
    <location>
        <begin position="40"/>
        <end position="62"/>
    </location>
</feature>
<evidence type="ECO:0000256" key="11">
    <source>
        <dbReference type="ARBA" id="ARBA00031194"/>
    </source>
</evidence>
<protein>
    <recommendedName>
        <fullName evidence="3">phenylalanine--tRNA ligase</fullName>
        <ecNumber evidence="3">6.1.1.20</ecNumber>
    </recommendedName>
    <alternativeName>
        <fullName evidence="11">Phenylalanyl-tRNA synthetase</fullName>
    </alternativeName>
</protein>
<evidence type="ECO:0000256" key="5">
    <source>
        <dbReference type="ARBA" id="ARBA00022741"/>
    </source>
</evidence>
<keyword evidence="17" id="KW-1185">Reference proteome</keyword>
<feature type="region of interest" description="Disordered" evidence="13">
    <location>
        <begin position="21"/>
        <end position="63"/>
    </location>
</feature>
<evidence type="ECO:0000256" key="3">
    <source>
        <dbReference type="ARBA" id="ARBA00012814"/>
    </source>
</evidence>
<reference evidence="16 17" key="1">
    <citation type="submission" date="2017-03" db="EMBL/GenBank/DDBJ databases">
        <title>WGS assembly of Porphyra umbilicalis.</title>
        <authorList>
            <person name="Brawley S.H."/>
            <person name="Blouin N.A."/>
            <person name="Ficko-Blean E."/>
            <person name="Wheeler G.L."/>
            <person name="Lohr M."/>
            <person name="Goodson H.V."/>
            <person name="Jenkins J.W."/>
            <person name="Blaby-Haas C.E."/>
            <person name="Helliwell K.E."/>
            <person name="Chan C."/>
            <person name="Marriage T."/>
            <person name="Bhattacharya D."/>
            <person name="Klein A.S."/>
            <person name="Badis Y."/>
            <person name="Brodie J."/>
            <person name="Cao Y."/>
            <person name="Collen J."/>
            <person name="Dittami S.M."/>
            <person name="Gachon C.M."/>
            <person name="Green B.R."/>
            <person name="Karpowicz S."/>
            <person name="Kim J.W."/>
            <person name="Kudahl U."/>
            <person name="Lin S."/>
            <person name="Michel G."/>
            <person name="Mittag M."/>
            <person name="Olson B.J."/>
            <person name="Pangilinan J."/>
            <person name="Peng Y."/>
            <person name="Qiu H."/>
            <person name="Shu S."/>
            <person name="Singer J.T."/>
            <person name="Smith A.G."/>
            <person name="Sprecher B.N."/>
            <person name="Wagner V."/>
            <person name="Wang W."/>
            <person name="Wang Z.-Y."/>
            <person name="Yan J."/>
            <person name="Yarish C."/>
            <person name="Zoeuner-Riek S."/>
            <person name="Zhuang Y."/>
            <person name="Zou Y."/>
            <person name="Lindquist E.A."/>
            <person name="Grimwood J."/>
            <person name="Barry K."/>
            <person name="Rokhsar D.S."/>
            <person name="Schmutz J."/>
            <person name="Stiller J.W."/>
            <person name="Grossman A.R."/>
            <person name="Prochnik S.E."/>
        </authorList>
    </citation>
    <scope>NUCLEOTIDE SEQUENCE [LARGE SCALE GENOMIC DNA]</scope>
    <source>
        <strain evidence="16">4086291</strain>
    </source>
</reference>
<dbReference type="PANTHER" id="PTHR11538">
    <property type="entry name" value="PHENYLALANYL-TRNA SYNTHETASE"/>
    <property type="match status" value="1"/>
</dbReference>
<dbReference type="SMART" id="SM00896">
    <property type="entry name" value="FDX-ACB"/>
    <property type="match status" value="1"/>
</dbReference>
<evidence type="ECO:0000256" key="13">
    <source>
        <dbReference type="SAM" id="MobiDB-lite"/>
    </source>
</evidence>
<comment type="catalytic activity">
    <reaction evidence="12">
        <text>tRNA(Phe) + L-phenylalanine + ATP = L-phenylalanyl-tRNA(Phe) + AMP + diphosphate + H(+)</text>
        <dbReference type="Rhea" id="RHEA:19413"/>
        <dbReference type="Rhea" id="RHEA-COMP:9668"/>
        <dbReference type="Rhea" id="RHEA-COMP:9699"/>
        <dbReference type="ChEBI" id="CHEBI:15378"/>
        <dbReference type="ChEBI" id="CHEBI:30616"/>
        <dbReference type="ChEBI" id="CHEBI:33019"/>
        <dbReference type="ChEBI" id="CHEBI:58095"/>
        <dbReference type="ChEBI" id="CHEBI:78442"/>
        <dbReference type="ChEBI" id="CHEBI:78531"/>
        <dbReference type="ChEBI" id="CHEBI:456215"/>
        <dbReference type="EC" id="6.1.1.20"/>
    </reaction>
</comment>
<evidence type="ECO:0000256" key="2">
    <source>
        <dbReference type="ARBA" id="ARBA00008226"/>
    </source>
</evidence>
<keyword evidence="6" id="KW-0067">ATP-binding</keyword>
<dbReference type="GO" id="GO:0000049">
    <property type="term" value="F:tRNA binding"/>
    <property type="evidence" value="ECO:0007669"/>
    <property type="project" value="InterPro"/>
</dbReference>
<evidence type="ECO:0000313" key="17">
    <source>
        <dbReference type="Proteomes" id="UP000218209"/>
    </source>
</evidence>
<proteinExistence type="inferred from homology"/>
<evidence type="ECO:0000256" key="1">
    <source>
        <dbReference type="ARBA" id="ARBA00004305"/>
    </source>
</evidence>
<evidence type="ECO:0000256" key="9">
    <source>
        <dbReference type="ARBA" id="ARBA00023128"/>
    </source>
</evidence>
<evidence type="ECO:0000259" key="15">
    <source>
        <dbReference type="PROSITE" id="PS51447"/>
    </source>
</evidence>
<dbReference type="GO" id="GO:0004826">
    <property type="term" value="F:phenylalanine-tRNA ligase activity"/>
    <property type="evidence" value="ECO:0007669"/>
    <property type="project" value="UniProtKB-EC"/>
</dbReference>
<keyword evidence="5" id="KW-0547">Nucleotide-binding</keyword>
<dbReference type="SUPFAM" id="SSF54991">
    <property type="entry name" value="Anticodon-binding domain of PheRS"/>
    <property type="match status" value="1"/>
</dbReference>
<dbReference type="Pfam" id="PF01409">
    <property type="entry name" value="tRNA-synt_2d"/>
    <property type="match status" value="2"/>
</dbReference>
<dbReference type="Gene3D" id="3.30.930.10">
    <property type="entry name" value="Bira Bifunctional Protein, Domain 2"/>
    <property type="match status" value="2"/>
</dbReference>
<evidence type="ECO:0000259" key="14">
    <source>
        <dbReference type="PROSITE" id="PS50862"/>
    </source>
</evidence>
<organism evidence="16 17">
    <name type="scientific">Porphyra umbilicalis</name>
    <name type="common">Purple laver</name>
    <name type="synonym">Red alga</name>
    <dbReference type="NCBI Taxonomy" id="2786"/>
    <lineage>
        <taxon>Eukaryota</taxon>
        <taxon>Rhodophyta</taxon>
        <taxon>Bangiophyceae</taxon>
        <taxon>Bangiales</taxon>
        <taxon>Bangiaceae</taxon>
        <taxon>Porphyra</taxon>
    </lineage>
</organism>
<dbReference type="GO" id="GO:0005524">
    <property type="term" value="F:ATP binding"/>
    <property type="evidence" value="ECO:0007669"/>
    <property type="project" value="UniProtKB-KW"/>
</dbReference>
<keyword evidence="9" id="KW-0496">Mitochondrion</keyword>
<name>A0A1X6P3T3_PORUM</name>
<dbReference type="Gene3D" id="3.30.70.380">
    <property type="entry name" value="Ferrodoxin-fold anticodon-binding domain"/>
    <property type="match status" value="1"/>
</dbReference>
<dbReference type="EMBL" id="KV918901">
    <property type="protein sequence ID" value="OSX75517.1"/>
    <property type="molecule type" value="Genomic_DNA"/>
</dbReference>
<accession>A0A1X6P3T3</accession>
<dbReference type="Proteomes" id="UP000218209">
    <property type="component" value="Unassembled WGS sequence"/>
</dbReference>
<dbReference type="InterPro" id="IPR036690">
    <property type="entry name" value="Fdx_antiC-bd_sf"/>
</dbReference>
<feature type="domain" description="FDX-ACB" evidence="15">
    <location>
        <begin position="353"/>
        <end position="489"/>
    </location>
</feature>
<feature type="domain" description="Aminoacyl-transfer RNA synthetases class-II family profile" evidence="14">
    <location>
        <begin position="176"/>
        <end position="357"/>
    </location>
</feature>
<dbReference type="SUPFAM" id="SSF55681">
    <property type="entry name" value="Class II aaRS and biotin synthetases"/>
    <property type="match status" value="1"/>
</dbReference>
<dbReference type="PROSITE" id="PS50862">
    <property type="entry name" value="AA_TRNA_LIGASE_II"/>
    <property type="match status" value="1"/>
</dbReference>
<keyword evidence="7" id="KW-0648">Protein biosynthesis</keyword>
<feature type="compositionally biased region" description="Low complexity" evidence="13">
    <location>
        <begin position="21"/>
        <end position="39"/>
    </location>
</feature>
<keyword evidence="8" id="KW-0809">Transit peptide</keyword>
<evidence type="ECO:0000256" key="10">
    <source>
        <dbReference type="ARBA" id="ARBA00023146"/>
    </source>
</evidence>
<comment type="subcellular location">
    <subcellularLocation>
        <location evidence="1">Mitochondrion matrix</location>
    </subcellularLocation>
</comment>
<evidence type="ECO:0000256" key="12">
    <source>
        <dbReference type="ARBA" id="ARBA00049255"/>
    </source>
</evidence>
<dbReference type="InterPro" id="IPR005121">
    <property type="entry name" value="Fdx_antiC-bd"/>
</dbReference>
<evidence type="ECO:0000313" key="16">
    <source>
        <dbReference type="EMBL" id="OSX75517.1"/>
    </source>
</evidence>
<dbReference type="GO" id="GO:0006432">
    <property type="term" value="P:phenylalanyl-tRNA aminoacylation"/>
    <property type="evidence" value="ECO:0007669"/>
    <property type="project" value="TreeGrafter"/>
</dbReference>
<evidence type="ECO:0000256" key="7">
    <source>
        <dbReference type="ARBA" id="ARBA00022917"/>
    </source>
</evidence>
<dbReference type="PROSITE" id="PS51447">
    <property type="entry name" value="FDX_ACB"/>
    <property type="match status" value="1"/>
</dbReference>